<evidence type="ECO:0000259" key="7">
    <source>
        <dbReference type="Pfam" id="PF12894"/>
    </source>
</evidence>
<gene>
    <name evidence="8" type="ORF">KIN20_012992</name>
</gene>
<dbReference type="PANTHER" id="PTHR13260:SF0">
    <property type="entry name" value="ANAPHASE-PROMOTING COMPLEX SUBUNIT 4"/>
    <property type="match status" value="1"/>
</dbReference>
<keyword evidence="3" id="KW-0833">Ubl conjugation pathway</keyword>
<dbReference type="GO" id="GO:0051301">
    <property type="term" value="P:cell division"/>
    <property type="evidence" value="ECO:0007669"/>
    <property type="project" value="UniProtKB-KW"/>
</dbReference>
<dbReference type="AlphaFoldDB" id="A0AAD5MBH3"/>
<keyword evidence="4" id="KW-0131">Cell cycle</keyword>
<dbReference type="Gene3D" id="2.130.10.10">
    <property type="entry name" value="YVTN repeat-like/Quinoprotein amine dehydrogenase"/>
    <property type="match status" value="1"/>
</dbReference>
<keyword evidence="9" id="KW-1185">Reference proteome</keyword>
<evidence type="ECO:0000256" key="4">
    <source>
        <dbReference type="ARBA" id="ARBA00023306"/>
    </source>
</evidence>
<feature type="region of interest" description="Disordered" evidence="6">
    <location>
        <begin position="635"/>
        <end position="658"/>
    </location>
</feature>
<evidence type="ECO:0000256" key="1">
    <source>
        <dbReference type="ARBA" id="ARBA00022618"/>
    </source>
</evidence>
<dbReference type="GO" id="GO:0005680">
    <property type="term" value="C:anaphase-promoting complex"/>
    <property type="evidence" value="ECO:0007669"/>
    <property type="project" value="InterPro"/>
</dbReference>
<dbReference type="Pfam" id="PF12894">
    <property type="entry name" value="ANAPC4_WD40"/>
    <property type="match status" value="1"/>
</dbReference>
<dbReference type="PANTHER" id="PTHR13260">
    <property type="entry name" value="ANAPHASE PROMOTING COMPLEX SUBUNIT 4 APC4"/>
    <property type="match status" value="1"/>
</dbReference>
<feature type="coiled-coil region" evidence="5">
    <location>
        <begin position="418"/>
        <end position="445"/>
    </location>
</feature>
<dbReference type="EMBL" id="JAHQIW010002497">
    <property type="protein sequence ID" value="KAJ1355545.1"/>
    <property type="molecule type" value="Genomic_DNA"/>
</dbReference>
<reference evidence="8" key="1">
    <citation type="submission" date="2021-06" db="EMBL/GenBank/DDBJ databases">
        <title>Parelaphostrongylus tenuis whole genome reference sequence.</title>
        <authorList>
            <person name="Garwood T.J."/>
            <person name="Larsen P.A."/>
            <person name="Fountain-Jones N.M."/>
            <person name="Garbe J.R."/>
            <person name="Macchietto M.G."/>
            <person name="Kania S.A."/>
            <person name="Gerhold R.W."/>
            <person name="Richards J.E."/>
            <person name="Wolf T.M."/>
        </authorList>
    </citation>
    <scope>NUCLEOTIDE SEQUENCE</scope>
    <source>
        <strain evidence="8">MNPRO001-30</strain>
        <tissue evidence="8">Meninges</tissue>
    </source>
</reference>
<keyword evidence="5" id="KW-0175">Coiled coil</keyword>
<dbReference type="InterPro" id="IPR024789">
    <property type="entry name" value="APC4"/>
</dbReference>
<dbReference type="SUPFAM" id="SSF50978">
    <property type="entry name" value="WD40 repeat-like"/>
    <property type="match status" value="1"/>
</dbReference>
<evidence type="ECO:0000313" key="9">
    <source>
        <dbReference type="Proteomes" id="UP001196413"/>
    </source>
</evidence>
<evidence type="ECO:0000313" key="8">
    <source>
        <dbReference type="EMBL" id="KAJ1355545.1"/>
    </source>
</evidence>
<comment type="caution">
    <text evidence="8">The sequence shown here is derived from an EMBL/GenBank/DDBJ whole genome shotgun (WGS) entry which is preliminary data.</text>
</comment>
<protein>
    <recommendedName>
        <fullName evidence="7">Anaphase-promoting complex subunit 4-like WD40 domain-containing protein</fullName>
    </recommendedName>
</protein>
<dbReference type="GO" id="GO:0070979">
    <property type="term" value="P:protein K11-linked ubiquitination"/>
    <property type="evidence" value="ECO:0007669"/>
    <property type="project" value="TreeGrafter"/>
</dbReference>
<evidence type="ECO:0000256" key="3">
    <source>
        <dbReference type="ARBA" id="ARBA00022786"/>
    </source>
</evidence>
<name>A0AAD5MBH3_PARTN</name>
<evidence type="ECO:0000256" key="2">
    <source>
        <dbReference type="ARBA" id="ARBA00022776"/>
    </source>
</evidence>
<keyword evidence="1" id="KW-0132">Cell division</keyword>
<dbReference type="GO" id="GO:0031145">
    <property type="term" value="P:anaphase-promoting complex-dependent catabolic process"/>
    <property type="evidence" value="ECO:0007669"/>
    <property type="project" value="InterPro"/>
</dbReference>
<dbReference type="Proteomes" id="UP001196413">
    <property type="component" value="Unassembled WGS sequence"/>
</dbReference>
<evidence type="ECO:0000256" key="5">
    <source>
        <dbReference type="SAM" id="Coils"/>
    </source>
</evidence>
<organism evidence="8 9">
    <name type="scientific">Parelaphostrongylus tenuis</name>
    <name type="common">Meningeal worm</name>
    <dbReference type="NCBI Taxonomy" id="148309"/>
    <lineage>
        <taxon>Eukaryota</taxon>
        <taxon>Metazoa</taxon>
        <taxon>Ecdysozoa</taxon>
        <taxon>Nematoda</taxon>
        <taxon>Chromadorea</taxon>
        <taxon>Rhabditida</taxon>
        <taxon>Rhabditina</taxon>
        <taxon>Rhabditomorpha</taxon>
        <taxon>Strongyloidea</taxon>
        <taxon>Metastrongylidae</taxon>
        <taxon>Parelaphostrongylus</taxon>
    </lineage>
</organism>
<proteinExistence type="predicted"/>
<dbReference type="InterPro" id="IPR036322">
    <property type="entry name" value="WD40_repeat_dom_sf"/>
</dbReference>
<accession>A0AAD5MBH3</accession>
<keyword evidence="2" id="KW-0498">Mitosis</keyword>
<evidence type="ECO:0000256" key="6">
    <source>
        <dbReference type="SAM" id="MobiDB-lite"/>
    </source>
</evidence>
<feature type="domain" description="Anaphase-promoting complex subunit 4-like WD40" evidence="7">
    <location>
        <begin position="26"/>
        <end position="110"/>
    </location>
</feature>
<dbReference type="GO" id="GO:0034399">
    <property type="term" value="C:nuclear periphery"/>
    <property type="evidence" value="ECO:0007669"/>
    <property type="project" value="TreeGrafter"/>
</dbReference>
<sequence>MGLPVMPYDLLQQRKQYRAPFKIQFVEWNPCSDLLALASRKGEVMVKRNAWKRCWKLNVSELTAFPETQCLKPACVESIAWSPDGAVLAVAMNDGHLHLIEGEHGVVGWSRKLGPSTCAKRMRWFWSGEGHPETKAGAGKDSNFKVEDEVKAVASIFTNGEDVIDERLGKADLRETLYSKSLQGTILFMIRDDLVVLILAGALLPVSEIRLAEKLVHLKLDVINVYDVLYTKESGLTLAITDYGPCPKLDDIDRDTICTRSSTRLSGEYVTDPFRSESINAERNFGIPSLVPNATTCPHSHLINIDFKLENENLLWEILLRYLKMFTCLMHFTYSMELAHKDWESESKIFANRLNSSRDFRLGDALLNMLLGGAPGPLAERWLERSLGAAGIHSMREFVEKRFSGLVSMLRGQLSAAARALAFQMDQYCELIRELQEEKTDYESMSLPSWSGTNIVSVSERTEQSLSPSQIPDVDANCVFDAMNSNQYNEILMRLHEDGIRIQAKCQEVTIAATNNLSELSQLVRWMSSLAPLLKSSKRSAQIMENNGNWDVASLLEYIIQTFVTEADERERLRKCVFNIEEILKEMRFEEAKEDFNEEKLMNDSPGGDSAMRELDNRSLGELLSAGRKDTVPGIATSLGETSADNAAPHANPSQQQSHHEFVLDKVNAFWTEKLDEQTLRLLGERFALDGVNKVVESSERSLVVVLREVTQIVQAASLLIIQDNTSLSIRWIYELASGASHCGFDSVRLSKFRWSSPTYVDGYERKLHESKGKDIEIAICVSAVGRDGVRCEYLLPHSKGKLKAGVQADMSILVAMQSGGFVVTTPVQSEPTQKMDWQSEGRLQLVTDENAVFGNIIKFISVEIHSGGHVYVLATFKSEAGETNRLMRKHPNLEAWYVHNGSMLETSPSAFLSTNHQQGCIVSEEGSRVILFRTHNSYAHEQLASLLVDAPIHRPALQLLSFTVR</sequence>
<dbReference type="InterPro" id="IPR015943">
    <property type="entry name" value="WD40/YVTN_repeat-like_dom_sf"/>
</dbReference>
<dbReference type="InterPro" id="IPR024977">
    <property type="entry name" value="Apc4-like_WD40_dom"/>
</dbReference>